<keyword evidence="6 15" id="KW-0732">Signal</keyword>
<dbReference type="Pfam" id="PF00593">
    <property type="entry name" value="TonB_dep_Rec_b-barrel"/>
    <property type="match status" value="1"/>
</dbReference>
<keyword evidence="9 12" id="KW-0472">Membrane</keyword>
<dbReference type="Gene3D" id="2.170.130.10">
    <property type="entry name" value="TonB-dependent receptor, plug domain"/>
    <property type="match status" value="1"/>
</dbReference>
<dbReference type="CDD" id="cd01347">
    <property type="entry name" value="ligand_gated_channel"/>
    <property type="match status" value="1"/>
</dbReference>
<dbReference type="Proteomes" id="UP001597158">
    <property type="component" value="Unassembled WGS sequence"/>
</dbReference>
<dbReference type="InterPro" id="IPR039426">
    <property type="entry name" value="TonB-dep_rcpt-like"/>
</dbReference>
<dbReference type="PANTHER" id="PTHR30069">
    <property type="entry name" value="TONB-DEPENDENT OUTER MEMBRANE RECEPTOR"/>
    <property type="match status" value="1"/>
</dbReference>
<dbReference type="InterPro" id="IPR000531">
    <property type="entry name" value="Beta-barrel_TonB"/>
</dbReference>
<evidence type="ECO:0000259" key="17">
    <source>
        <dbReference type="Pfam" id="PF07715"/>
    </source>
</evidence>
<keyword evidence="8 13" id="KW-0798">TonB box</keyword>
<evidence type="ECO:0000256" key="3">
    <source>
        <dbReference type="ARBA" id="ARBA00022448"/>
    </source>
</evidence>
<dbReference type="InterPro" id="IPR036942">
    <property type="entry name" value="Beta-barrel_TonB_sf"/>
</dbReference>
<dbReference type="PROSITE" id="PS52016">
    <property type="entry name" value="TONB_DEPENDENT_REC_3"/>
    <property type="match status" value="1"/>
</dbReference>
<evidence type="ECO:0000313" key="19">
    <source>
        <dbReference type="Proteomes" id="UP001597158"/>
    </source>
</evidence>
<accession>A0ABW3WJ01</accession>
<evidence type="ECO:0000256" key="9">
    <source>
        <dbReference type="ARBA" id="ARBA00023136"/>
    </source>
</evidence>
<evidence type="ECO:0000256" key="13">
    <source>
        <dbReference type="RuleBase" id="RU003357"/>
    </source>
</evidence>
<comment type="subcellular location">
    <subcellularLocation>
        <location evidence="1 12">Cell outer membrane</location>
        <topology evidence="1 12">Multi-pass membrane protein</topology>
    </subcellularLocation>
</comment>
<keyword evidence="4 12" id="KW-1134">Transmembrane beta strand</keyword>
<evidence type="ECO:0000259" key="16">
    <source>
        <dbReference type="Pfam" id="PF00593"/>
    </source>
</evidence>
<dbReference type="RefSeq" id="WP_002936098.1">
    <property type="nucleotide sequence ID" value="NZ_JARQZE010000006.1"/>
</dbReference>
<dbReference type="InterPro" id="IPR012910">
    <property type="entry name" value="Plug_dom"/>
</dbReference>
<gene>
    <name evidence="18" type="ORF">ACFQ4M_18195</name>
</gene>
<dbReference type="Gene3D" id="2.40.170.20">
    <property type="entry name" value="TonB-dependent receptor, beta-barrel domain"/>
    <property type="match status" value="1"/>
</dbReference>
<feature type="domain" description="TonB-dependent receptor plug" evidence="17">
    <location>
        <begin position="54"/>
        <end position="170"/>
    </location>
</feature>
<keyword evidence="19" id="KW-1185">Reference proteome</keyword>
<organism evidence="18 19">
    <name type="scientific">Thauera mechernichensis</name>
    <dbReference type="NCBI Taxonomy" id="82788"/>
    <lineage>
        <taxon>Bacteria</taxon>
        <taxon>Pseudomonadati</taxon>
        <taxon>Pseudomonadota</taxon>
        <taxon>Betaproteobacteria</taxon>
        <taxon>Rhodocyclales</taxon>
        <taxon>Zoogloeaceae</taxon>
        <taxon>Thauera</taxon>
    </lineage>
</organism>
<keyword evidence="3 12" id="KW-0813">Transport</keyword>
<evidence type="ECO:0000256" key="4">
    <source>
        <dbReference type="ARBA" id="ARBA00022452"/>
    </source>
</evidence>
<feature type="region of interest" description="Disordered" evidence="14">
    <location>
        <begin position="333"/>
        <end position="360"/>
    </location>
</feature>
<dbReference type="InterPro" id="IPR037066">
    <property type="entry name" value="Plug_dom_sf"/>
</dbReference>
<evidence type="ECO:0000256" key="8">
    <source>
        <dbReference type="ARBA" id="ARBA00023077"/>
    </source>
</evidence>
<sequence>MSMRAPRRSPRPPHRLLASLIPLTLAAGLAPAHANEATRLDTMVVTAGGYEQDIKDAPASITVVTRAELEQRQITNLADALRGIEGVDVDGLDARSNKTGNRSISLRGLPAEYTLILIDGRRQNVPGTVAPNAFVDSASVFFPPVAAIERIEVIRGPMSTLYGADALGGVVNIITRKPGNDWAGSVSVDATLQGDSAFGDKYGLEAYLSGPLKADMLSMQLYGRKFEREASDIRFPGQDTSSDRQRTMGQNPVRATVNTAGGKLILSPNSAHELYFGFDVTRQSLNNDRGQMGSIRPGDGYAPKLGFNREQLYLGHTGRLDIGLIETSITRNTTETTGRRIPNAAASAASGRRNTPRTLESETTVFDTKLVTGLGNHLLSVGAQYMDARLTDGIPQTTFKNTQWGIFAEDEWSLRDDLALTLGLRHDRHDVFGGQTTPRAYLTWKANDSWTLKGGVGRGYRAPFLEQLHDGIVGYGNQGQDPLFGNPNLQPEKSTNYELAALYDAGPLTAQMTVFHTDLKNKIERPTGAGANVTANVGEARIQGVEFSARWLLTQALTLSGNYTFIDSEVTTSNVFGINKGDPLFGVPRHSLNAKLDWQATPKLNAFLAAEHRSKRFRPANFHEPHQGGNAQPVDKSFLGDFEGFTVFNLGGAYALTPNVKLNAVVYNLLDKDFNKYKGPYDFCGNAACTTVGGQTYSNIYNNIYEPRRLWLSVSASF</sequence>
<dbReference type="SUPFAM" id="SSF56935">
    <property type="entry name" value="Porins"/>
    <property type="match status" value="1"/>
</dbReference>
<feature type="compositionally biased region" description="Low complexity" evidence="14">
    <location>
        <begin position="333"/>
        <end position="350"/>
    </location>
</feature>
<evidence type="ECO:0000256" key="5">
    <source>
        <dbReference type="ARBA" id="ARBA00022692"/>
    </source>
</evidence>
<keyword evidence="5 12" id="KW-0812">Transmembrane</keyword>
<comment type="caution">
    <text evidence="18">The sequence shown here is derived from an EMBL/GenBank/DDBJ whole genome shotgun (WGS) entry which is preliminary data.</text>
</comment>
<feature type="chain" id="PRO_5047030221" evidence="15">
    <location>
        <begin position="35"/>
        <end position="718"/>
    </location>
</feature>
<dbReference type="EMBL" id="JBHTMC010000034">
    <property type="protein sequence ID" value="MFD1265509.1"/>
    <property type="molecule type" value="Genomic_DNA"/>
</dbReference>
<dbReference type="PANTHER" id="PTHR30069:SF53">
    <property type="entry name" value="COLICIN I RECEPTOR-RELATED"/>
    <property type="match status" value="1"/>
</dbReference>
<evidence type="ECO:0000256" key="14">
    <source>
        <dbReference type="SAM" id="MobiDB-lite"/>
    </source>
</evidence>
<name>A0ABW3WJ01_9RHOO</name>
<keyword evidence="10 18" id="KW-0675">Receptor</keyword>
<feature type="signal peptide" evidence="15">
    <location>
        <begin position="1"/>
        <end position="34"/>
    </location>
</feature>
<reference evidence="19" key="1">
    <citation type="journal article" date="2019" name="Int. J. Syst. Evol. Microbiol.">
        <title>The Global Catalogue of Microorganisms (GCM) 10K type strain sequencing project: providing services to taxonomists for standard genome sequencing and annotation.</title>
        <authorList>
            <consortium name="The Broad Institute Genomics Platform"/>
            <consortium name="The Broad Institute Genome Sequencing Center for Infectious Disease"/>
            <person name="Wu L."/>
            <person name="Ma J."/>
        </authorList>
    </citation>
    <scope>NUCLEOTIDE SEQUENCE [LARGE SCALE GENOMIC DNA]</scope>
    <source>
        <strain evidence="19">CCUG 48884</strain>
    </source>
</reference>
<evidence type="ECO:0000256" key="2">
    <source>
        <dbReference type="ARBA" id="ARBA00009810"/>
    </source>
</evidence>
<comment type="similarity">
    <text evidence="2 12 13">Belongs to the TonB-dependent receptor family.</text>
</comment>
<proteinExistence type="inferred from homology"/>
<evidence type="ECO:0000256" key="7">
    <source>
        <dbReference type="ARBA" id="ARBA00023065"/>
    </source>
</evidence>
<evidence type="ECO:0000256" key="12">
    <source>
        <dbReference type="PROSITE-ProRule" id="PRU01360"/>
    </source>
</evidence>
<feature type="domain" description="TonB-dependent receptor-like beta-barrel" evidence="16">
    <location>
        <begin position="279"/>
        <end position="669"/>
    </location>
</feature>
<keyword evidence="11 12" id="KW-0998">Cell outer membrane</keyword>
<evidence type="ECO:0000256" key="15">
    <source>
        <dbReference type="SAM" id="SignalP"/>
    </source>
</evidence>
<evidence type="ECO:0000256" key="1">
    <source>
        <dbReference type="ARBA" id="ARBA00004571"/>
    </source>
</evidence>
<evidence type="ECO:0000256" key="6">
    <source>
        <dbReference type="ARBA" id="ARBA00022729"/>
    </source>
</evidence>
<protein>
    <submittedName>
        <fullName evidence="18">TonB-dependent receptor domain-containing protein</fullName>
    </submittedName>
</protein>
<evidence type="ECO:0000256" key="10">
    <source>
        <dbReference type="ARBA" id="ARBA00023170"/>
    </source>
</evidence>
<dbReference type="Pfam" id="PF07715">
    <property type="entry name" value="Plug"/>
    <property type="match status" value="1"/>
</dbReference>
<evidence type="ECO:0000256" key="11">
    <source>
        <dbReference type="ARBA" id="ARBA00023237"/>
    </source>
</evidence>
<keyword evidence="7" id="KW-0406">Ion transport</keyword>
<evidence type="ECO:0000313" key="18">
    <source>
        <dbReference type="EMBL" id="MFD1265509.1"/>
    </source>
</evidence>